<dbReference type="AlphaFoldDB" id="A0A5C6WY89"/>
<dbReference type="Proteomes" id="UP000321412">
    <property type="component" value="Unassembled WGS sequence"/>
</dbReference>
<dbReference type="PANTHER" id="PTHR14136:SF17">
    <property type="entry name" value="BTB_POZ DOMAIN-CONTAINING PROTEIN KCTD9"/>
    <property type="match status" value="1"/>
</dbReference>
<dbReference type="SUPFAM" id="SSF141571">
    <property type="entry name" value="Pentapeptide repeat-like"/>
    <property type="match status" value="1"/>
</dbReference>
<dbReference type="InterPro" id="IPR001646">
    <property type="entry name" value="5peptide_repeat"/>
</dbReference>
<dbReference type="InterPro" id="IPR051082">
    <property type="entry name" value="Pentapeptide-BTB/POZ_domain"/>
</dbReference>
<reference evidence="1 2" key="1">
    <citation type="submission" date="2019-08" db="EMBL/GenBank/DDBJ databases">
        <title>Bradymonadales sp. TMQ4.</title>
        <authorList>
            <person name="Liang Q."/>
        </authorList>
    </citation>
    <scope>NUCLEOTIDE SEQUENCE [LARGE SCALE GENOMIC DNA]</scope>
    <source>
        <strain evidence="1 2">TMQ4</strain>
    </source>
</reference>
<keyword evidence="2" id="KW-1185">Reference proteome</keyword>
<proteinExistence type="predicted"/>
<dbReference type="PANTHER" id="PTHR14136">
    <property type="entry name" value="BTB_POZ DOMAIN-CONTAINING PROTEIN KCTD9"/>
    <property type="match status" value="1"/>
</dbReference>
<gene>
    <name evidence="1" type="ORF">FRC98_18540</name>
</gene>
<dbReference type="OrthoDB" id="5501263at2"/>
<name>A0A5C6WY89_9DELT</name>
<dbReference type="Pfam" id="PF00805">
    <property type="entry name" value="Pentapeptide"/>
    <property type="match status" value="1"/>
</dbReference>
<dbReference type="Gene3D" id="2.160.20.80">
    <property type="entry name" value="E3 ubiquitin-protein ligase SopA"/>
    <property type="match status" value="1"/>
</dbReference>
<dbReference type="EMBL" id="VOSM01000013">
    <property type="protein sequence ID" value="TXD34412.1"/>
    <property type="molecule type" value="Genomic_DNA"/>
</dbReference>
<evidence type="ECO:0000313" key="1">
    <source>
        <dbReference type="EMBL" id="TXD34412.1"/>
    </source>
</evidence>
<protein>
    <submittedName>
        <fullName evidence="1">Pentapeptide repeat-containing protein</fullName>
    </submittedName>
</protein>
<accession>A0A5C6WY89</accession>
<sequence length="195" mass="21695">MSDLPSPDAYLNATINDADFTHQRPFEQEVYACEFVDCEFLGADLRQIAFVDCTFRGCNLAMVKLAGARLQGVRFVDCKLMGVSFFEVSDFGFSVGFEGSNLNYASMRSLNLRQTSFVRCSLQESDLYEADLRQASFEESDVAGVSWERANLEGADLRGALNLVLDPAKSRTRGMKVRLEQLPGLVSRFGLKIEG</sequence>
<comment type="caution">
    <text evidence="1">The sequence shown here is derived from an EMBL/GenBank/DDBJ whole genome shotgun (WGS) entry which is preliminary data.</text>
</comment>
<organism evidence="1 2">
    <name type="scientific">Lujinxingia vulgaris</name>
    <dbReference type="NCBI Taxonomy" id="2600176"/>
    <lineage>
        <taxon>Bacteria</taxon>
        <taxon>Deltaproteobacteria</taxon>
        <taxon>Bradymonadales</taxon>
        <taxon>Lujinxingiaceae</taxon>
        <taxon>Lujinxingia</taxon>
    </lineage>
</organism>
<dbReference type="Pfam" id="PF13599">
    <property type="entry name" value="Pentapeptide_4"/>
    <property type="match status" value="1"/>
</dbReference>
<dbReference type="RefSeq" id="WP_146982921.1">
    <property type="nucleotide sequence ID" value="NZ_VOSM01000013.1"/>
</dbReference>
<evidence type="ECO:0000313" key="2">
    <source>
        <dbReference type="Proteomes" id="UP000321412"/>
    </source>
</evidence>